<dbReference type="KEGG" id="caqa:MICH65_0236"/>
<keyword evidence="2" id="KW-1185">Reference proteome</keyword>
<organism evidence="1 2">
    <name type="scientific">Candidatus Chazhemtobacterium aquaticus</name>
    <dbReference type="NCBI Taxonomy" id="2715735"/>
    <lineage>
        <taxon>Bacteria</taxon>
        <taxon>Candidatus Chazhemtobacteraceae</taxon>
        <taxon>Candidatus Chazhemtobacterium</taxon>
    </lineage>
</organism>
<dbReference type="RefSeq" id="WP_161931607.1">
    <property type="nucleotide sequence ID" value="NZ_CP047901.1"/>
</dbReference>
<dbReference type="AlphaFoldDB" id="A0A857N507"/>
<gene>
    <name evidence="1" type="ORF">MICH65_0236</name>
</gene>
<accession>A0A857N507</accession>
<dbReference type="InterPro" id="IPR043519">
    <property type="entry name" value="NT_sf"/>
</dbReference>
<dbReference type="Proteomes" id="UP000463983">
    <property type="component" value="Chromosome"/>
</dbReference>
<protein>
    <recommendedName>
        <fullName evidence="3">Polymerase nucleotidyl transferase domain-containing protein</fullName>
    </recommendedName>
</protein>
<reference evidence="2" key="1">
    <citation type="journal article" date="2020" name="Microorganisms">
        <title>Complete Genome of a Member of a New Bacterial Lineage in the Microgenomates Group Reveals an Unusual Nucleotide Composition Disparity Between Two Strands of DNA and Limited Metabolic Potential.</title>
        <authorList>
            <person name="Kadnikov V.V."/>
            <person name="Mardanov A.V."/>
            <person name="Beletsky A.V."/>
            <person name="Karnachuk O.V."/>
            <person name="Ravin N.V."/>
        </authorList>
    </citation>
    <scope>NUCLEOTIDE SEQUENCE [LARGE SCALE GENOMIC DNA]</scope>
</reference>
<proteinExistence type="predicted"/>
<evidence type="ECO:0008006" key="3">
    <source>
        <dbReference type="Google" id="ProtNLM"/>
    </source>
</evidence>
<evidence type="ECO:0000313" key="2">
    <source>
        <dbReference type="Proteomes" id="UP000463983"/>
    </source>
</evidence>
<dbReference type="SUPFAM" id="SSF81301">
    <property type="entry name" value="Nucleotidyltransferase"/>
    <property type="match status" value="1"/>
</dbReference>
<name>A0A857N507_9BACT</name>
<sequence length="288" mass="33446">MKPNLRSAIIVTLNYARFFDLPLNLSELHFWLIYPKTISKANLTRSLSRLPPSYTYNLDKPSLSLRRQRRQLTKQKLTQLSRHIHLLSYIPTIRLITLTGSLAVNNARPKDDIDLMIITTRHTLWLTRLLVTICLLLLGKKRVPTTNRPQPNTLCINLWLDTSSLAVPTAKRNLYTAHEVLQVKPLYDRHQTYQHFLNQNSWTSRYLANAYHHLVLSTRSDNPNHSSVLNDPWTHILLAPLNLIAFSLQYLYMKPKITKESISLHAAYFHPRNLSPRINAFLKSTNTN</sequence>
<evidence type="ECO:0000313" key="1">
    <source>
        <dbReference type="EMBL" id="QHO63217.1"/>
    </source>
</evidence>
<dbReference type="EMBL" id="CP047901">
    <property type="protein sequence ID" value="QHO63217.1"/>
    <property type="molecule type" value="Genomic_DNA"/>
</dbReference>